<evidence type="ECO:0000313" key="3">
    <source>
        <dbReference type="Proteomes" id="UP000447876"/>
    </source>
</evidence>
<feature type="chain" id="PRO_5039035726" evidence="1">
    <location>
        <begin position="22"/>
        <end position="435"/>
    </location>
</feature>
<accession>A0A7X3CND8</accession>
<reference evidence="2 3" key="1">
    <citation type="submission" date="2019-11" db="EMBL/GenBank/DDBJ databases">
        <title>Draft genome sequences of five Paenibacillus species of dairy origin.</title>
        <authorList>
            <person name="Olajide A.M."/>
            <person name="Chen S."/>
            <person name="Lapointe G."/>
        </authorList>
    </citation>
    <scope>NUCLEOTIDE SEQUENCE [LARGE SCALE GENOMIC DNA]</scope>
    <source>
        <strain evidence="2 3">12CR55</strain>
    </source>
</reference>
<dbReference type="RefSeq" id="WP_155611571.1">
    <property type="nucleotide sequence ID" value="NZ_WNZW01000005.1"/>
</dbReference>
<evidence type="ECO:0000313" key="2">
    <source>
        <dbReference type="EMBL" id="MUG46165.1"/>
    </source>
</evidence>
<dbReference type="PANTHER" id="PTHR43649:SF12">
    <property type="entry name" value="DIACETYLCHITOBIOSE BINDING PROTEIN DASA"/>
    <property type="match status" value="1"/>
</dbReference>
<dbReference type="PANTHER" id="PTHR43649">
    <property type="entry name" value="ARABINOSE-BINDING PROTEIN-RELATED"/>
    <property type="match status" value="1"/>
</dbReference>
<protein>
    <submittedName>
        <fullName evidence="2">Extracellular solute-binding protein</fullName>
    </submittedName>
</protein>
<dbReference type="OrthoDB" id="9795467at2"/>
<dbReference type="SUPFAM" id="SSF53850">
    <property type="entry name" value="Periplasmic binding protein-like II"/>
    <property type="match status" value="1"/>
</dbReference>
<dbReference type="Proteomes" id="UP000447876">
    <property type="component" value="Unassembled WGS sequence"/>
</dbReference>
<dbReference type="InterPro" id="IPR050490">
    <property type="entry name" value="Bact_solute-bd_prot1"/>
</dbReference>
<dbReference type="PROSITE" id="PS51257">
    <property type="entry name" value="PROKAR_LIPOPROTEIN"/>
    <property type="match status" value="1"/>
</dbReference>
<sequence length="435" mass="47648">MKKKWLVTVLVTVLAASVLSACGGSSGTEQLNKKKADGSGETTTLTFWRAGTDAQENAYWKRVISEFEASHPGVKIELSEAPFGNDMETKLNAAYASGTSPDVLSYTLASVAQRASLGQYEPLDGYLSTWDGRSDMMENILDTGTYNGKLYGVGFIPDPRVLLWRKDLFKEAGLDPEKPPGSWEELADYARKLTKKDGNTTTLAGFAIPTASAWTLWQSFVLQNGGQIIDEQTNTPLFDSPEAIEATEFLAELVLDGITIPNNSDKSNENLFRNGKAAIAYDSPAAYTNLQKENPELVGQIGVSGPIARKEKATFAGMRLLFMSSQSKNKELAAEFIQHIMSKEETWKRYTELGTPVVLKSLEQDYIQDKPEINQAIFDAVSYGKGAAKVTYAGKLSEIISQNLEGAFYGKISAEEAMKQGVEQLNRELPNLIGK</sequence>
<feature type="signal peptide" evidence="1">
    <location>
        <begin position="1"/>
        <end position="21"/>
    </location>
</feature>
<dbReference type="Gene3D" id="3.40.190.10">
    <property type="entry name" value="Periplasmic binding protein-like II"/>
    <property type="match status" value="1"/>
</dbReference>
<dbReference type="CDD" id="cd14748">
    <property type="entry name" value="PBP2_UgpB"/>
    <property type="match status" value="1"/>
</dbReference>
<evidence type="ECO:0000256" key="1">
    <source>
        <dbReference type="SAM" id="SignalP"/>
    </source>
</evidence>
<dbReference type="AlphaFoldDB" id="A0A7X3CND8"/>
<gene>
    <name evidence="2" type="ORF">GNP95_14325</name>
</gene>
<dbReference type="InterPro" id="IPR006059">
    <property type="entry name" value="SBP"/>
</dbReference>
<name>A0A7X3CND8_9BACL</name>
<proteinExistence type="predicted"/>
<dbReference type="EMBL" id="WNZW01000005">
    <property type="protein sequence ID" value="MUG46165.1"/>
    <property type="molecule type" value="Genomic_DNA"/>
</dbReference>
<organism evidence="2 3">
    <name type="scientific">Paenibacillus woosongensis</name>
    <dbReference type="NCBI Taxonomy" id="307580"/>
    <lineage>
        <taxon>Bacteria</taxon>
        <taxon>Bacillati</taxon>
        <taxon>Bacillota</taxon>
        <taxon>Bacilli</taxon>
        <taxon>Bacillales</taxon>
        <taxon>Paenibacillaceae</taxon>
        <taxon>Paenibacillus</taxon>
    </lineage>
</organism>
<dbReference type="Pfam" id="PF13416">
    <property type="entry name" value="SBP_bac_8"/>
    <property type="match status" value="1"/>
</dbReference>
<keyword evidence="1" id="KW-0732">Signal</keyword>
<comment type="caution">
    <text evidence="2">The sequence shown here is derived from an EMBL/GenBank/DDBJ whole genome shotgun (WGS) entry which is preliminary data.</text>
</comment>